<keyword evidence="5" id="KW-1185">Reference proteome</keyword>
<gene>
    <name evidence="4" type="ORF">LTR69_006112</name>
</gene>
<dbReference type="EMBL" id="JAVRRF010000012">
    <property type="protein sequence ID" value="KAK5059523.1"/>
    <property type="molecule type" value="Genomic_DNA"/>
</dbReference>
<dbReference type="SUPFAM" id="SSF48403">
    <property type="entry name" value="Ankyrin repeat"/>
    <property type="match status" value="2"/>
</dbReference>
<evidence type="ECO:0000256" key="3">
    <source>
        <dbReference type="SAM" id="Phobius"/>
    </source>
</evidence>
<dbReference type="PROSITE" id="PS50297">
    <property type="entry name" value="ANK_REP_REGION"/>
    <property type="match status" value="4"/>
</dbReference>
<feature type="compositionally biased region" description="Low complexity" evidence="2">
    <location>
        <begin position="29"/>
        <end position="48"/>
    </location>
</feature>
<evidence type="ECO:0000313" key="5">
    <source>
        <dbReference type="Proteomes" id="UP001345691"/>
    </source>
</evidence>
<name>A0ABR0JAP6_9EURO</name>
<dbReference type="InterPro" id="IPR052391">
    <property type="entry name" value="E3_Ligase-Neurotoxin"/>
</dbReference>
<dbReference type="PANTHER" id="PTHR24133:SF40">
    <property type="entry name" value="ANKYRIN REPEAT DOMAIN 44"/>
    <property type="match status" value="1"/>
</dbReference>
<comment type="caution">
    <text evidence="4">The sequence shown here is derived from an EMBL/GenBank/DDBJ whole genome shotgun (WGS) entry which is preliminary data.</text>
</comment>
<feature type="transmembrane region" description="Helical" evidence="3">
    <location>
        <begin position="147"/>
        <end position="167"/>
    </location>
</feature>
<organism evidence="4 5">
    <name type="scientific">Exophiala sideris</name>
    <dbReference type="NCBI Taxonomy" id="1016849"/>
    <lineage>
        <taxon>Eukaryota</taxon>
        <taxon>Fungi</taxon>
        <taxon>Dikarya</taxon>
        <taxon>Ascomycota</taxon>
        <taxon>Pezizomycotina</taxon>
        <taxon>Eurotiomycetes</taxon>
        <taxon>Chaetothyriomycetidae</taxon>
        <taxon>Chaetothyriales</taxon>
        <taxon>Herpotrichiellaceae</taxon>
        <taxon>Exophiala</taxon>
    </lineage>
</organism>
<evidence type="ECO:0000313" key="4">
    <source>
        <dbReference type="EMBL" id="KAK5059523.1"/>
    </source>
</evidence>
<feature type="repeat" description="ANK" evidence="1">
    <location>
        <begin position="727"/>
        <end position="759"/>
    </location>
</feature>
<feature type="repeat" description="ANK" evidence="1">
    <location>
        <begin position="559"/>
        <end position="591"/>
    </location>
</feature>
<reference evidence="4 5" key="1">
    <citation type="submission" date="2023-08" db="EMBL/GenBank/DDBJ databases">
        <title>Black Yeasts Isolated from many extreme environments.</title>
        <authorList>
            <person name="Coleine C."/>
            <person name="Stajich J.E."/>
            <person name="Selbmann L."/>
        </authorList>
    </citation>
    <scope>NUCLEOTIDE SEQUENCE [LARGE SCALE GENOMIC DNA]</scope>
    <source>
        <strain evidence="4 5">CCFEE 6328</strain>
    </source>
</reference>
<dbReference type="Proteomes" id="UP001345691">
    <property type="component" value="Unassembled WGS sequence"/>
</dbReference>
<dbReference type="PROSITE" id="PS50088">
    <property type="entry name" value="ANK_REPEAT"/>
    <property type="match status" value="5"/>
</dbReference>
<dbReference type="PRINTS" id="PR01415">
    <property type="entry name" value="ANKYRIN"/>
</dbReference>
<dbReference type="Gene3D" id="1.25.40.20">
    <property type="entry name" value="Ankyrin repeat-containing domain"/>
    <property type="match status" value="3"/>
</dbReference>
<keyword evidence="1" id="KW-0040">ANK repeat</keyword>
<feature type="region of interest" description="Disordered" evidence="2">
    <location>
        <begin position="1"/>
        <end position="58"/>
    </location>
</feature>
<protein>
    <submittedName>
        <fullName evidence="4">Uncharacterized protein</fullName>
    </submittedName>
</protein>
<evidence type="ECO:0000256" key="1">
    <source>
        <dbReference type="PROSITE-ProRule" id="PRU00023"/>
    </source>
</evidence>
<dbReference type="Pfam" id="PF12796">
    <property type="entry name" value="Ank_2"/>
    <property type="match status" value="4"/>
</dbReference>
<dbReference type="InterPro" id="IPR036770">
    <property type="entry name" value="Ankyrin_rpt-contain_sf"/>
</dbReference>
<feature type="repeat" description="ANK" evidence="1">
    <location>
        <begin position="595"/>
        <end position="624"/>
    </location>
</feature>
<proteinExistence type="predicted"/>
<dbReference type="PANTHER" id="PTHR24133">
    <property type="entry name" value="ANKYRIN DOMAIN-CONTAINING"/>
    <property type="match status" value="1"/>
</dbReference>
<accession>A0ABR0JAP6</accession>
<feature type="transmembrane region" description="Helical" evidence="3">
    <location>
        <begin position="306"/>
        <end position="330"/>
    </location>
</feature>
<dbReference type="InterPro" id="IPR002110">
    <property type="entry name" value="Ankyrin_rpt"/>
</dbReference>
<keyword evidence="3" id="KW-0812">Transmembrane</keyword>
<evidence type="ECO:0000256" key="2">
    <source>
        <dbReference type="SAM" id="MobiDB-lite"/>
    </source>
</evidence>
<feature type="repeat" description="ANK" evidence="1">
    <location>
        <begin position="661"/>
        <end position="693"/>
    </location>
</feature>
<sequence>MERIGSPQPQEGPRTDPPRGNGTEGQRLSATADTAPTTSAASSTKETAQPQDSAEAASLSRVETRLSGETLVAEASAPIQSPARVALVQNDSQIHFFGRSFSHSLHRLSSAASSIGEHVQPSSWLGITTDVEEVGGKRTWIIKITKIGVLFVPLHFVFTVAGIFSFITNIVSWTSGNASDKMLQRILQKVSDSGSHLEGVDAKLRDWFGNTTSRTAAEEERLKEEQRLWDALLKVFESCASTPRGENTTSTCNNLRQYFDDHPLPKPDKSPLAKRNMAKLDVIIRRDHLNMPPDPAKSISTSRPQILVHLGVGLLVLMLTSGVVLLGVWMSRRWGSNISRLLGTKAKKEYEEIDENFAEDSDPVGQASSVFRSGWDFNDEKKTLIHRGHRQFDIHAAAARGALDELQSNSELLQQIDIDKVHDEYGTILAAAARSGSLRTVDYILSRKPKINLVGGRYHTALQAAAHSGDSQVVDRLLAAGASEGDLGGFYGTAVNAAAEKGNAKVLESLLTQPNAVSNINQPGGTYGYPLIAAAARGEYTSVELLLSHGAEPGQPNGAGTIALHQAASNGHIRLIELLLQKHSPINQTSGAFGTPLHAACRGLQANAAIKMLESGADPSIKDQRERIPLHDAAQAKGEMAAVVLKILIKRRDLINEVDIDGNTALNLASIAGNLDVVKILLEYDADHAIGDKFNAQPLFRAAGCGHPDIVRELLSKGANPNAQDCFGRTALHGPAQTPDVRIHEWLIEYGADVNIVGNDMKTALHEACNMGRINNVRLLLAKPDVKVNELDNDQFPPLYKALCSSDAHKDYKDKCVDPDIVEMLLARDDVVVNASNGIAVQEAARKGFLGFVSKMLSKDKDAVQIHGGKYGGVLQAAAISGNLELADLLLKPEYHANVNQSGGEFGCPLAAAAAFGHVDVVGRLLEAGANPDVFGVGRYGSPYQSTCQKVGVVDRGWDNVRRGQIATQIRGLLGEHGGPEVARKIEKPYESWRWQLGTTGWAWAPPGEM</sequence>
<dbReference type="SMART" id="SM00248">
    <property type="entry name" value="ANK"/>
    <property type="match status" value="13"/>
</dbReference>
<feature type="repeat" description="ANK" evidence="1">
    <location>
        <begin position="694"/>
        <end position="726"/>
    </location>
</feature>
<keyword evidence="3" id="KW-1133">Transmembrane helix</keyword>
<keyword evidence="3" id="KW-0472">Membrane</keyword>
<dbReference type="Pfam" id="PF00023">
    <property type="entry name" value="Ank"/>
    <property type="match status" value="1"/>
</dbReference>